<feature type="transmembrane region" description="Helical" evidence="1">
    <location>
        <begin position="7"/>
        <end position="25"/>
    </location>
</feature>
<dbReference type="Gene3D" id="3.40.50.11350">
    <property type="match status" value="1"/>
</dbReference>
<protein>
    <submittedName>
        <fullName evidence="2">Uncharacterized protein</fullName>
    </submittedName>
</protein>
<accession>A0A5J6VL36</accession>
<name>A0A5J6VL36_9VIRU</name>
<reference evidence="2" key="1">
    <citation type="journal article" date="2019" name="Philos. Trans. R. Soc. Lond., B, Biol. Sci.">
        <title>Targeted metagenomic recovery of four divergent viruses reveals shared and distinctive characteristics of giant viruses of marine eukaryotes.</title>
        <authorList>
            <person name="Needham D.M."/>
            <person name="Poirier C."/>
            <person name="Hehenberger E."/>
            <person name="Jimenez V."/>
            <person name="Swalwell J.E."/>
            <person name="Santoro A.E."/>
            <person name="Worden A.Z."/>
        </authorList>
    </citation>
    <scope>NUCLEOTIDE SEQUENCE</scope>
    <source>
        <strain evidence="2">MPacV-611</strain>
    </source>
</reference>
<evidence type="ECO:0000256" key="1">
    <source>
        <dbReference type="SAM" id="Phobius"/>
    </source>
</evidence>
<sequence length="282" mass="33499">MNILIKLNIIILIILIIFEIIQIKYNKKIDNFNANSIPIVYQYKLGYGGIGDFIKFMKLCIIKSEITNTKFYIDLDHPMKEFIQIDKKYIFNPSETKVYEIITPFVFYNRFEKTSVIQIHDKNNFHPLRYFSFSKECIDNCNNLLLQNNINNYNYEGIHLRCGDSKMDSTKRNKSDNRIINLNFYDIINKIVSDKLDTIFLLCTDNKEIKTEIARKFNNIRILNINIIHTSEVYDKNFQKELKDNISEFILLARATKIHSVSYSGFSIVASWIYSREYVKYY</sequence>
<proteinExistence type="predicted"/>
<organism evidence="2">
    <name type="scientific">Megaviridae environmental sample</name>
    <dbReference type="NCBI Taxonomy" id="1737588"/>
    <lineage>
        <taxon>Viruses</taxon>
        <taxon>Varidnaviria</taxon>
        <taxon>Bamfordvirae</taxon>
        <taxon>Nucleocytoviricota</taxon>
        <taxon>Megaviricetes</taxon>
        <taxon>Imitervirales</taxon>
        <taxon>Mimiviridae</taxon>
        <taxon>environmental samples</taxon>
    </lineage>
</organism>
<dbReference type="EMBL" id="MN448289">
    <property type="protein sequence ID" value="QFG74599.1"/>
    <property type="molecule type" value="Genomic_DNA"/>
</dbReference>
<evidence type="ECO:0000313" key="2">
    <source>
        <dbReference type="EMBL" id="QFG74599.1"/>
    </source>
</evidence>
<keyword evidence="1" id="KW-0472">Membrane</keyword>
<keyword evidence="1" id="KW-0812">Transmembrane</keyword>
<keyword evidence="1" id="KW-1133">Transmembrane helix</keyword>